<dbReference type="InterPro" id="IPR027417">
    <property type="entry name" value="P-loop_NTPase"/>
</dbReference>
<dbReference type="EMBL" id="LT629758">
    <property type="protein sequence ID" value="SDT54618.1"/>
    <property type="molecule type" value="Genomic_DNA"/>
</dbReference>
<evidence type="ECO:0000313" key="1">
    <source>
        <dbReference type="EMBL" id="SDT54618.1"/>
    </source>
</evidence>
<dbReference type="STRING" id="113562.SAMN04489716_4429"/>
<accession>A0A1H2B8V0</accession>
<evidence type="ECO:0000313" key="2">
    <source>
        <dbReference type="Proteomes" id="UP000198688"/>
    </source>
</evidence>
<gene>
    <name evidence="1" type="ORF">SAMN04489716_4429</name>
</gene>
<dbReference type="InterPro" id="IPR011990">
    <property type="entry name" value="TPR-like_helical_dom_sf"/>
</dbReference>
<sequence>MWEALVAAIMTAVVTRAGEDVGKAAQSTWTLMVEGLRKRIGSKAAGDEEALREFLEKHPELATRMQAELDGTELTIPSPALPVPSAVWLLPAGPADFVNQVRALERLDGIRGGDSAGATPVVVVGGPPGSGKTATSLRWAHQRREWFGGGQLYADMREIQDPVFGGPPSSDPVVTAFLLALGVPGGLLPDTAAGRLSLYRTRTAGEPVLVLLRGAALPAQISPLIPTAPGSVMLVSTQHDVRGLAMDGAHFIEVEPLDDAAARDLLAAVCGRDRVDEDPAATGRLIALCGRLPLALRVVGGRLRLDTTLTVPELADELAGEPYLLDALALPGAGGSAVEPLFNNVYRHLSEDGRLLYRDLGAVPVTEISDALLTRIGWPDRRARRAAIDQLLGLRLLERAGRDRFAPHPLVRAHGARLATETDPGRAERVVADTVGFVCEWAESADRAIMGERRRLISGPVPPDGPFAGENQRARALQALEAGREDLLRVARIGLELGADEQVLRLATAAQALWFNHPHLAAQAAMSDLAITAARRLGRPDVEIQIHCTLAGAHSTAGDLDRARAEIRTAFGLLPAANDRKLAGTVWEFHARLLDRVARAAPEAGQAAARAEAETAFRTTIDTFQAVGLDRGVALGRFYYGMFLDAAGRPDDAREQLEQARDGLNAAGDDRNAARADAAIGAVHLRLGHFRRAYDELAASAAYFAVAELWRYELGVREDLIVAANALGDRAAVAQHTDRAAEIRRLSEPGQ</sequence>
<organism evidence="1 2">
    <name type="scientific">Actinoplanes derwentensis</name>
    <dbReference type="NCBI Taxonomy" id="113562"/>
    <lineage>
        <taxon>Bacteria</taxon>
        <taxon>Bacillati</taxon>
        <taxon>Actinomycetota</taxon>
        <taxon>Actinomycetes</taxon>
        <taxon>Micromonosporales</taxon>
        <taxon>Micromonosporaceae</taxon>
        <taxon>Actinoplanes</taxon>
    </lineage>
</organism>
<protein>
    <recommendedName>
        <fullName evidence="3">NB-ARC domain-containing protein</fullName>
    </recommendedName>
</protein>
<dbReference type="SUPFAM" id="SSF52540">
    <property type="entry name" value="P-loop containing nucleoside triphosphate hydrolases"/>
    <property type="match status" value="1"/>
</dbReference>
<dbReference type="RefSeq" id="WP_092546370.1">
    <property type="nucleotide sequence ID" value="NZ_BOMJ01000033.1"/>
</dbReference>
<dbReference type="Gene3D" id="3.40.50.300">
    <property type="entry name" value="P-loop containing nucleotide triphosphate hydrolases"/>
    <property type="match status" value="1"/>
</dbReference>
<evidence type="ECO:0008006" key="3">
    <source>
        <dbReference type="Google" id="ProtNLM"/>
    </source>
</evidence>
<dbReference type="AlphaFoldDB" id="A0A1H2B8V0"/>
<dbReference type="SUPFAM" id="SSF48452">
    <property type="entry name" value="TPR-like"/>
    <property type="match status" value="1"/>
</dbReference>
<name>A0A1H2B8V0_9ACTN</name>
<reference evidence="1 2" key="1">
    <citation type="submission" date="2016-10" db="EMBL/GenBank/DDBJ databases">
        <authorList>
            <person name="de Groot N.N."/>
        </authorList>
    </citation>
    <scope>NUCLEOTIDE SEQUENCE [LARGE SCALE GENOMIC DNA]</scope>
    <source>
        <strain evidence="1 2">DSM 43941</strain>
    </source>
</reference>
<dbReference type="PANTHER" id="PTHR47691">
    <property type="entry name" value="REGULATOR-RELATED"/>
    <property type="match status" value="1"/>
</dbReference>
<proteinExistence type="predicted"/>
<dbReference type="Proteomes" id="UP000198688">
    <property type="component" value="Chromosome I"/>
</dbReference>
<keyword evidence="2" id="KW-1185">Reference proteome</keyword>
<dbReference type="PANTHER" id="PTHR47691:SF3">
    <property type="entry name" value="HTH-TYPE TRANSCRIPTIONAL REGULATOR RV0890C-RELATED"/>
    <property type="match status" value="1"/>
</dbReference>
<dbReference type="OrthoDB" id="3311584at2"/>
<dbReference type="Gene3D" id="1.25.40.10">
    <property type="entry name" value="Tetratricopeptide repeat domain"/>
    <property type="match status" value="1"/>
</dbReference>